<evidence type="ECO:0000313" key="2">
    <source>
        <dbReference type="EMBL" id="RGD59448.1"/>
    </source>
</evidence>
<sequence length="76" mass="8446">MPRRLAFAVHLQHPGTGDHLVLLPGEIPPRELAELITNPDAWQLADQPDSEHAPDREADGTQPPARTPRTRKARTD</sequence>
<gene>
    <name evidence="2" type="ORF">DR950_18085</name>
</gene>
<feature type="region of interest" description="Disordered" evidence="1">
    <location>
        <begin position="42"/>
        <end position="76"/>
    </location>
</feature>
<organism evidence="2 3">
    <name type="scientific">Kitasatospora xanthocidica</name>
    <dbReference type="NCBI Taxonomy" id="83382"/>
    <lineage>
        <taxon>Bacteria</taxon>
        <taxon>Bacillati</taxon>
        <taxon>Actinomycetota</taxon>
        <taxon>Actinomycetes</taxon>
        <taxon>Kitasatosporales</taxon>
        <taxon>Streptomycetaceae</taxon>
        <taxon>Kitasatospora</taxon>
    </lineage>
</organism>
<proteinExistence type="predicted"/>
<accession>A0A372ZU51</accession>
<comment type="caution">
    <text evidence="2">The sequence shown here is derived from an EMBL/GenBank/DDBJ whole genome shotgun (WGS) entry which is preliminary data.</text>
</comment>
<evidence type="ECO:0000256" key="1">
    <source>
        <dbReference type="SAM" id="MobiDB-lite"/>
    </source>
</evidence>
<protein>
    <submittedName>
        <fullName evidence="2">Uncharacterized protein</fullName>
    </submittedName>
</protein>
<feature type="compositionally biased region" description="Basic and acidic residues" evidence="1">
    <location>
        <begin position="49"/>
        <end position="59"/>
    </location>
</feature>
<evidence type="ECO:0000313" key="3">
    <source>
        <dbReference type="Proteomes" id="UP000263377"/>
    </source>
</evidence>
<dbReference type="AlphaFoldDB" id="A0A372ZU51"/>
<keyword evidence="3" id="KW-1185">Reference proteome</keyword>
<dbReference type="Proteomes" id="UP000263377">
    <property type="component" value="Unassembled WGS sequence"/>
</dbReference>
<dbReference type="EMBL" id="QVIG01000001">
    <property type="protein sequence ID" value="RGD59448.1"/>
    <property type="molecule type" value="Genomic_DNA"/>
</dbReference>
<dbReference type="RefSeq" id="WP_117487646.1">
    <property type="nucleotide sequence ID" value="NZ_QVIG01000001.1"/>
</dbReference>
<name>A0A372ZU51_9ACTN</name>
<reference evidence="2 3" key="1">
    <citation type="submission" date="2018-08" db="EMBL/GenBank/DDBJ databases">
        <title>Diversity &amp; Physiological Properties of Lignin-Decomposing Actinobacteria from Soil.</title>
        <authorList>
            <person name="Roh S.G."/>
            <person name="Kim S.B."/>
        </authorList>
    </citation>
    <scope>NUCLEOTIDE SEQUENCE [LARGE SCALE GENOMIC DNA]</scope>
    <source>
        <strain evidence="2 3">MMS17-GH009</strain>
    </source>
</reference>